<dbReference type="AlphaFoldDB" id="A0A9D4UQL5"/>
<accession>A0A9D4UQL5</accession>
<dbReference type="EMBL" id="JABFUD020000013">
    <property type="protein sequence ID" value="KAI5071628.1"/>
    <property type="molecule type" value="Genomic_DNA"/>
</dbReference>
<reference evidence="1" key="1">
    <citation type="submission" date="2021-01" db="EMBL/GenBank/DDBJ databases">
        <title>Adiantum capillus-veneris genome.</title>
        <authorList>
            <person name="Fang Y."/>
            <person name="Liao Q."/>
        </authorList>
    </citation>
    <scope>NUCLEOTIDE SEQUENCE</scope>
    <source>
        <strain evidence="1">H3</strain>
        <tissue evidence="1">Leaf</tissue>
    </source>
</reference>
<evidence type="ECO:0000313" key="1">
    <source>
        <dbReference type="EMBL" id="KAI5071628.1"/>
    </source>
</evidence>
<name>A0A9D4UQL5_ADICA</name>
<protein>
    <submittedName>
        <fullName evidence="1">Uncharacterized protein</fullName>
    </submittedName>
</protein>
<evidence type="ECO:0000313" key="2">
    <source>
        <dbReference type="Proteomes" id="UP000886520"/>
    </source>
</evidence>
<proteinExistence type="predicted"/>
<keyword evidence="2" id="KW-1185">Reference proteome</keyword>
<dbReference type="Proteomes" id="UP000886520">
    <property type="component" value="Chromosome 13"/>
</dbReference>
<sequence>MRQGAEIARGNALGRWKAKPKGLGSFARLDRREVKRPVLLLMDQKVMTRTQATDGRWIPPREIHAGRTGDEQDKHESRGLVITRTGIYQLAGTARQQVMLNQNETRQRTVSRLSWAGRRMNNLSDRHWKMRNKAWDSLQLIHCFGNSHFLTTESHLQQWVIVWEQGH</sequence>
<organism evidence="1 2">
    <name type="scientific">Adiantum capillus-veneris</name>
    <name type="common">Maidenhair fern</name>
    <dbReference type="NCBI Taxonomy" id="13818"/>
    <lineage>
        <taxon>Eukaryota</taxon>
        <taxon>Viridiplantae</taxon>
        <taxon>Streptophyta</taxon>
        <taxon>Embryophyta</taxon>
        <taxon>Tracheophyta</taxon>
        <taxon>Polypodiopsida</taxon>
        <taxon>Polypodiidae</taxon>
        <taxon>Polypodiales</taxon>
        <taxon>Pteridineae</taxon>
        <taxon>Pteridaceae</taxon>
        <taxon>Vittarioideae</taxon>
        <taxon>Adiantum</taxon>
    </lineage>
</organism>
<comment type="caution">
    <text evidence="1">The sequence shown here is derived from an EMBL/GenBank/DDBJ whole genome shotgun (WGS) entry which is preliminary data.</text>
</comment>
<gene>
    <name evidence="1" type="ORF">GOP47_0013879</name>
</gene>